<evidence type="ECO:0000256" key="4">
    <source>
        <dbReference type="ARBA" id="ARBA00023136"/>
    </source>
</evidence>
<evidence type="ECO:0000256" key="1">
    <source>
        <dbReference type="ARBA" id="ARBA00004141"/>
    </source>
</evidence>
<feature type="transmembrane region" description="Helical" evidence="5">
    <location>
        <begin position="155"/>
        <end position="174"/>
    </location>
</feature>
<sequence>MKCDIDTKEKAPFGRILNDRDADRVPGAVILNEKAAHSEDLTTGLKHAKGHDGALVLIPEPANDPNDPLNWPQPKKLTVVVIISFGTILTAAVFGPLLNAGMVVLATELNVSISKKYGKRLLFNISTLFAAVSSIICGCASTYRTLHAGRVVQGFSIAAYESLCFVIIGDLFFVHERGLYAALTSRLLIVW</sequence>
<keyword evidence="7" id="KW-1185">Reference proteome</keyword>
<accession>A0A0D2CTH5</accession>
<proteinExistence type="predicted"/>
<gene>
    <name evidence="6" type="ORF">PV07_00092</name>
</gene>
<dbReference type="OrthoDB" id="2585655at2759"/>
<feature type="transmembrane region" description="Helical" evidence="5">
    <location>
        <begin position="77"/>
        <end position="100"/>
    </location>
</feature>
<organism evidence="6 7">
    <name type="scientific">Cladophialophora immunda</name>
    <dbReference type="NCBI Taxonomy" id="569365"/>
    <lineage>
        <taxon>Eukaryota</taxon>
        <taxon>Fungi</taxon>
        <taxon>Dikarya</taxon>
        <taxon>Ascomycota</taxon>
        <taxon>Pezizomycotina</taxon>
        <taxon>Eurotiomycetes</taxon>
        <taxon>Chaetothyriomycetidae</taxon>
        <taxon>Chaetothyriales</taxon>
        <taxon>Herpotrichiellaceae</taxon>
        <taxon>Cladophialophora</taxon>
    </lineage>
</organism>
<feature type="transmembrane region" description="Helical" evidence="5">
    <location>
        <begin position="121"/>
        <end position="143"/>
    </location>
</feature>
<evidence type="ECO:0000313" key="7">
    <source>
        <dbReference type="Proteomes" id="UP000054466"/>
    </source>
</evidence>
<comment type="subcellular location">
    <subcellularLocation>
        <location evidence="1">Membrane</location>
        <topology evidence="1">Multi-pass membrane protein</topology>
    </subcellularLocation>
</comment>
<evidence type="ECO:0000256" key="2">
    <source>
        <dbReference type="ARBA" id="ARBA00022692"/>
    </source>
</evidence>
<protein>
    <recommendedName>
        <fullName evidence="8">Major facilitator superfamily (MFS) profile domain-containing protein</fullName>
    </recommendedName>
</protein>
<dbReference type="SUPFAM" id="SSF103473">
    <property type="entry name" value="MFS general substrate transporter"/>
    <property type="match status" value="1"/>
</dbReference>
<dbReference type="HOGENOM" id="CLU_1421281_0_0_1"/>
<evidence type="ECO:0000256" key="3">
    <source>
        <dbReference type="ARBA" id="ARBA00022989"/>
    </source>
</evidence>
<evidence type="ECO:0000313" key="6">
    <source>
        <dbReference type="EMBL" id="KIW33225.1"/>
    </source>
</evidence>
<dbReference type="GeneID" id="27339286"/>
<dbReference type="Proteomes" id="UP000054466">
    <property type="component" value="Unassembled WGS sequence"/>
</dbReference>
<dbReference type="AlphaFoldDB" id="A0A0D2CTH5"/>
<dbReference type="RefSeq" id="XP_016253441.1">
    <property type="nucleotide sequence ID" value="XM_016386513.1"/>
</dbReference>
<keyword evidence="4 5" id="KW-0472">Membrane</keyword>
<reference evidence="6 7" key="1">
    <citation type="submission" date="2015-01" db="EMBL/GenBank/DDBJ databases">
        <title>The Genome Sequence of Cladophialophora immunda CBS83496.</title>
        <authorList>
            <consortium name="The Broad Institute Genomics Platform"/>
            <person name="Cuomo C."/>
            <person name="de Hoog S."/>
            <person name="Gorbushina A."/>
            <person name="Stielow B."/>
            <person name="Teixiera M."/>
            <person name="Abouelleil A."/>
            <person name="Chapman S.B."/>
            <person name="Priest M."/>
            <person name="Young S.K."/>
            <person name="Wortman J."/>
            <person name="Nusbaum C."/>
            <person name="Birren B."/>
        </authorList>
    </citation>
    <scope>NUCLEOTIDE SEQUENCE [LARGE SCALE GENOMIC DNA]</scope>
    <source>
        <strain evidence="6 7">CBS 83496</strain>
    </source>
</reference>
<evidence type="ECO:0008006" key="8">
    <source>
        <dbReference type="Google" id="ProtNLM"/>
    </source>
</evidence>
<dbReference type="EMBL" id="KN847040">
    <property type="protein sequence ID" value="KIW33225.1"/>
    <property type="molecule type" value="Genomic_DNA"/>
</dbReference>
<evidence type="ECO:0000256" key="5">
    <source>
        <dbReference type="SAM" id="Phobius"/>
    </source>
</evidence>
<dbReference type="Gene3D" id="1.20.1250.20">
    <property type="entry name" value="MFS general substrate transporter like domains"/>
    <property type="match status" value="1"/>
</dbReference>
<dbReference type="STRING" id="569365.A0A0D2CTH5"/>
<keyword evidence="2 5" id="KW-0812">Transmembrane</keyword>
<dbReference type="PANTHER" id="PTHR23502">
    <property type="entry name" value="MAJOR FACILITATOR SUPERFAMILY"/>
    <property type="match status" value="1"/>
</dbReference>
<name>A0A0D2CTH5_9EURO</name>
<dbReference type="PANTHER" id="PTHR23502:SF29">
    <property type="entry name" value="TRANSPORTER, PUTATIVE (AFU_ORTHOLOGUE AFUA_6G06680)-RELATED"/>
    <property type="match status" value="1"/>
</dbReference>
<dbReference type="GO" id="GO:0022857">
    <property type="term" value="F:transmembrane transporter activity"/>
    <property type="evidence" value="ECO:0007669"/>
    <property type="project" value="TreeGrafter"/>
</dbReference>
<keyword evidence="3 5" id="KW-1133">Transmembrane helix</keyword>
<dbReference type="VEuPathDB" id="FungiDB:PV07_00092"/>
<dbReference type="InterPro" id="IPR036259">
    <property type="entry name" value="MFS_trans_sf"/>
</dbReference>
<dbReference type="GO" id="GO:0005886">
    <property type="term" value="C:plasma membrane"/>
    <property type="evidence" value="ECO:0007669"/>
    <property type="project" value="TreeGrafter"/>
</dbReference>